<organism evidence="2 3">
    <name type="scientific">Pleurodeles waltl</name>
    <name type="common">Iberian ribbed newt</name>
    <dbReference type="NCBI Taxonomy" id="8319"/>
    <lineage>
        <taxon>Eukaryota</taxon>
        <taxon>Metazoa</taxon>
        <taxon>Chordata</taxon>
        <taxon>Craniata</taxon>
        <taxon>Vertebrata</taxon>
        <taxon>Euteleostomi</taxon>
        <taxon>Amphibia</taxon>
        <taxon>Batrachia</taxon>
        <taxon>Caudata</taxon>
        <taxon>Salamandroidea</taxon>
        <taxon>Salamandridae</taxon>
        <taxon>Pleurodelinae</taxon>
        <taxon>Pleurodeles</taxon>
    </lineage>
</organism>
<keyword evidence="3" id="KW-1185">Reference proteome</keyword>
<dbReference type="EMBL" id="JANPWB010000009">
    <property type="protein sequence ID" value="KAJ1155726.1"/>
    <property type="molecule type" value="Genomic_DNA"/>
</dbReference>
<protein>
    <submittedName>
        <fullName evidence="2">Uncharacterized protein</fullName>
    </submittedName>
</protein>
<name>A0AAV7RVT5_PLEWA</name>
<dbReference type="AlphaFoldDB" id="A0AAV7RVT5"/>
<gene>
    <name evidence="2" type="ORF">NDU88_008455</name>
</gene>
<dbReference type="Proteomes" id="UP001066276">
    <property type="component" value="Chromosome 5"/>
</dbReference>
<comment type="caution">
    <text evidence="2">The sequence shown here is derived from an EMBL/GenBank/DDBJ whole genome shotgun (WGS) entry which is preliminary data.</text>
</comment>
<feature type="region of interest" description="Disordered" evidence="1">
    <location>
        <begin position="58"/>
        <end position="100"/>
    </location>
</feature>
<evidence type="ECO:0000313" key="2">
    <source>
        <dbReference type="EMBL" id="KAJ1155726.1"/>
    </source>
</evidence>
<reference evidence="2" key="1">
    <citation type="journal article" date="2022" name="bioRxiv">
        <title>Sequencing and chromosome-scale assembly of the giantPleurodeles waltlgenome.</title>
        <authorList>
            <person name="Brown T."/>
            <person name="Elewa A."/>
            <person name="Iarovenko S."/>
            <person name="Subramanian E."/>
            <person name="Araus A.J."/>
            <person name="Petzold A."/>
            <person name="Susuki M."/>
            <person name="Suzuki K.-i.T."/>
            <person name="Hayashi T."/>
            <person name="Toyoda A."/>
            <person name="Oliveira C."/>
            <person name="Osipova E."/>
            <person name="Leigh N.D."/>
            <person name="Simon A."/>
            <person name="Yun M.H."/>
        </authorList>
    </citation>
    <scope>NUCLEOTIDE SEQUENCE</scope>
    <source>
        <strain evidence="2">20211129_DDA</strain>
        <tissue evidence="2">Liver</tissue>
    </source>
</reference>
<evidence type="ECO:0000256" key="1">
    <source>
        <dbReference type="SAM" id="MobiDB-lite"/>
    </source>
</evidence>
<proteinExistence type="predicted"/>
<accession>A0AAV7RVT5</accession>
<evidence type="ECO:0000313" key="3">
    <source>
        <dbReference type="Proteomes" id="UP001066276"/>
    </source>
</evidence>
<feature type="compositionally biased region" description="Polar residues" evidence="1">
    <location>
        <begin position="58"/>
        <end position="71"/>
    </location>
</feature>
<sequence>MGRLRSAVLGPSSTGTAPMSAIIDTPLAVPLKVLFEGASHFITDPKDAWDRVDQHYGMNTPTCPAKTSASPNPCWKPRGRTPGHSASQSSPMTPPNMEQIIENKRQALQAAAAVQVTTVEEDDDKGLHIFATDDETKPTDESQ</sequence>